<accession>A0ABN5HUQ7</accession>
<dbReference type="SUPFAM" id="SSF49764">
    <property type="entry name" value="HSP20-like chaperones"/>
    <property type="match status" value="1"/>
</dbReference>
<dbReference type="EMBL" id="CP026652">
    <property type="protein sequence ID" value="AVH54865.1"/>
    <property type="molecule type" value="Genomic_DNA"/>
</dbReference>
<dbReference type="InterPro" id="IPR008978">
    <property type="entry name" value="HSP20-like_chaperone"/>
</dbReference>
<evidence type="ECO:0000259" key="3">
    <source>
        <dbReference type="PROSITE" id="PS01031"/>
    </source>
</evidence>
<dbReference type="RefSeq" id="WP_099506428.1">
    <property type="nucleotide sequence ID" value="NZ_CP026652.1"/>
</dbReference>
<evidence type="ECO:0000313" key="5">
    <source>
        <dbReference type="Proteomes" id="UP000238413"/>
    </source>
</evidence>
<gene>
    <name evidence="4" type="ORF">C4B68_02585</name>
</gene>
<dbReference type="Pfam" id="PF00011">
    <property type="entry name" value="HSP20"/>
    <property type="match status" value="1"/>
</dbReference>
<comment type="similarity">
    <text evidence="1 2">Belongs to the small heat shock protein (HSP20) family.</text>
</comment>
<keyword evidence="5" id="KW-1185">Reference proteome</keyword>
<name>A0ABN5HUQ7_9ACTN</name>
<evidence type="ECO:0000313" key="4">
    <source>
        <dbReference type="EMBL" id="AVH54865.1"/>
    </source>
</evidence>
<dbReference type="CDD" id="cd06464">
    <property type="entry name" value="ACD_sHsps-like"/>
    <property type="match status" value="1"/>
</dbReference>
<dbReference type="Proteomes" id="UP000238413">
    <property type="component" value="Chromosome"/>
</dbReference>
<evidence type="ECO:0000256" key="2">
    <source>
        <dbReference type="RuleBase" id="RU003616"/>
    </source>
</evidence>
<dbReference type="InterPro" id="IPR031107">
    <property type="entry name" value="Small_HSP"/>
</dbReference>
<feature type="domain" description="SHSP" evidence="3">
    <location>
        <begin position="45"/>
        <end position="152"/>
    </location>
</feature>
<evidence type="ECO:0000256" key="1">
    <source>
        <dbReference type="PROSITE-ProRule" id="PRU00285"/>
    </source>
</evidence>
<dbReference type="Gene3D" id="2.60.40.790">
    <property type="match status" value="1"/>
</dbReference>
<dbReference type="PROSITE" id="PS01031">
    <property type="entry name" value="SHSP"/>
    <property type="match status" value="1"/>
</dbReference>
<proteinExistence type="inferred from homology"/>
<sequence>MGERADIARSGTARTAWWAGGDPATELQHLWGEVSRLLERSSQTTAPSRHWMPLVEEEDSGDSYLVRAELPGIPRERVSVEVDDRELHIHGTVEESMQGNALRRRSGSFSYGIRIPGDVNTEGVRADLRDGVLTVRLPKTGTSTRRTITVDS</sequence>
<dbReference type="InterPro" id="IPR002068">
    <property type="entry name" value="A-crystallin/Hsp20_dom"/>
</dbReference>
<organism evidence="4 5">
    <name type="scientific">Streptomyces dengpaensis</name>
    <dbReference type="NCBI Taxonomy" id="2049881"/>
    <lineage>
        <taxon>Bacteria</taxon>
        <taxon>Bacillati</taxon>
        <taxon>Actinomycetota</taxon>
        <taxon>Actinomycetes</taxon>
        <taxon>Kitasatosporales</taxon>
        <taxon>Streptomycetaceae</taxon>
        <taxon>Streptomyces</taxon>
    </lineage>
</organism>
<dbReference type="PANTHER" id="PTHR11527">
    <property type="entry name" value="HEAT-SHOCK PROTEIN 20 FAMILY MEMBER"/>
    <property type="match status" value="1"/>
</dbReference>
<protein>
    <submittedName>
        <fullName evidence="4">Hsp20/alpha crystallin family protein</fullName>
    </submittedName>
</protein>
<reference evidence="4 5" key="1">
    <citation type="submission" date="2018-02" db="EMBL/GenBank/DDBJ databases">
        <title>Complete genome sequence of Streptomyces dengpaensis, the producer of angucyclines.</title>
        <authorList>
            <person name="Yumei L."/>
        </authorList>
    </citation>
    <scope>NUCLEOTIDE SEQUENCE [LARGE SCALE GENOMIC DNA]</scope>
    <source>
        <strain evidence="4 5">XZHG99</strain>
    </source>
</reference>